<dbReference type="RefSeq" id="WP_274925256.1">
    <property type="nucleotide sequence ID" value="NZ_JAKELO010000002.1"/>
</dbReference>
<feature type="domain" description="4Fe-4S ferredoxin-type" evidence="6">
    <location>
        <begin position="41"/>
        <end position="70"/>
    </location>
</feature>
<keyword evidence="2" id="KW-0479">Metal-binding</keyword>
<dbReference type="Pfam" id="PF02754">
    <property type="entry name" value="CCG"/>
    <property type="match status" value="1"/>
</dbReference>
<feature type="domain" description="4Fe-4S ferredoxin-type" evidence="6">
    <location>
        <begin position="1"/>
        <end position="31"/>
    </location>
</feature>
<organism evidence="7 8">
    <name type="scientific">Methanogenium marinum</name>
    <dbReference type="NCBI Taxonomy" id="348610"/>
    <lineage>
        <taxon>Archaea</taxon>
        <taxon>Methanobacteriati</taxon>
        <taxon>Methanobacteriota</taxon>
        <taxon>Stenosarchaea group</taxon>
        <taxon>Methanomicrobia</taxon>
        <taxon>Methanomicrobiales</taxon>
        <taxon>Methanomicrobiaceae</taxon>
        <taxon>Methanogenium</taxon>
    </lineage>
</organism>
<dbReference type="EMBL" id="JAKELO010000002">
    <property type="protein sequence ID" value="MDE4908635.1"/>
    <property type="molecule type" value="Genomic_DNA"/>
</dbReference>
<evidence type="ECO:0000256" key="1">
    <source>
        <dbReference type="ARBA" id="ARBA00022485"/>
    </source>
</evidence>
<dbReference type="PROSITE" id="PS51379">
    <property type="entry name" value="4FE4S_FER_2"/>
    <property type="match status" value="2"/>
</dbReference>
<protein>
    <submittedName>
        <fullName evidence="7">(Fe-S)-binding protein</fullName>
    </submittedName>
</protein>
<dbReference type="GO" id="GO:0005886">
    <property type="term" value="C:plasma membrane"/>
    <property type="evidence" value="ECO:0007669"/>
    <property type="project" value="TreeGrafter"/>
</dbReference>
<dbReference type="PANTHER" id="PTHR43255">
    <property type="entry name" value="IRON-SULFUR-BINDING OXIDOREDUCTASE FADF-RELATED-RELATED"/>
    <property type="match status" value="1"/>
</dbReference>
<keyword evidence="4" id="KW-0408">Iron</keyword>
<comment type="caution">
    <text evidence="7">The sequence shown here is derived from an EMBL/GenBank/DDBJ whole genome shotgun (WGS) entry which is preliminary data.</text>
</comment>
<keyword evidence="3" id="KW-0560">Oxidoreductase</keyword>
<proteinExistence type="predicted"/>
<reference evidence="7" key="1">
    <citation type="submission" date="2022-01" db="EMBL/GenBank/DDBJ databases">
        <title>Draft genome of Methanogenium marinum DSM 15558.</title>
        <authorList>
            <person name="Chen S.-C."/>
            <person name="You Y.-T."/>
        </authorList>
    </citation>
    <scope>NUCLEOTIDE SEQUENCE</scope>
    <source>
        <strain evidence="7">DSM 15558</strain>
    </source>
</reference>
<keyword evidence="1" id="KW-0004">4Fe-4S</keyword>
<dbReference type="SUPFAM" id="SSF46548">
    <property type="entry name" value="alpha-helical ferredoxin"/>
    <property type="match status" value="1"/>
</dbReference>
<evidence type="ECO:0000259" key="6">
    <source>
        <dbReference type="PROSITE" id="PS51379"/>
    </source>
</evidence>
<evidence type="ECO:0000256" key="5">
    <source>
        <dbReference type="ARBA" id="ARBA00023014"/>
    </source>
</evidence>
<accession>A0A9Q4PW26</accession>
<keyword evidence="8" id="KW-1185">Reference proteome</keyword>
<dbReference type="PROSITE" id="PS00198">
    <property type="entry name" value="4FE4S_FER_1"/>
    <property type="match status" value="1"/>
</dbReference>
<evidence type="ECO:0000313" key="8">
    <source>
        <dbReference type="Proteomes" id="UP001143747"/>
    </source>
</evidence>
<name>A0A9Q4PW26_9EURY</name>
<dbReference type="InterPro" id="IPR004017">
    <property type="entry name" value="Cys_rich_dom"/>
</dbReference>
<evidence type="ECO:0000256" key="4">
    <source>
        <dbReference type="ARBA" id="ARBA00023004"/>
    </source>
</evidence>
<evidence type="ECO:0000313" key="7">
    <source>
        <dbReference type="EMBL" id="MDE4908635.1"/>
    </source>
</evidence>
<keyword evidence="5" id="KW-0411">Iron-sulfur</keyword>
<dbReference type="AlphaFoldDB" id="A0A9Q4PW26"/>
<dbReference type="InterPro" id="IPR051460">
    <property type="entry name" value="HdrC_iron-sulfur_subunit"/>
</dbReference>
<evidence type="ECO:0000256" key="3">
    <source>
        <dbReference type="ARBA" id="ARBA00023002"/>
    </source>
</evidence>
<dbReference type="GO" id="GO:0051539">
    <property type="term" value="F:4 iron, 4 sulfur cluster binding"/>
    <property type="evidence" value="ECO:0007669"/>
    <property type="project" value="UniProtKB-KW"/>
</dbReference>
<sequence length="360" mass="39709">MGFDQSKCIFSECKGECLTRCPYISYDEGKAKEAIQTLIAGETAPILSECITCAACNDFCPLGANPWDLISWRQEQTGILGIPEDAKPSSDWLTKPDLVIPGKEGGPLISMGGIFEVVPQTEFLTGKMFADATLIGGGKIACGFTETHLGRASRPLTFLPEFIANLTKEAEKYGVTEIIFTHDACYNVATTIAMREHIDVPFRPIHILEYIRNWLRDNPEQITPLNLKVAVQGGCTTRYAPTGGDHEIWSDWLADIFDLIGVESVEEKRTYTGDDRLCCGSAIFHKQHERAMDIQHKNIQDAILAGAEQYVFICPACISIMRATCRKMKLDPVYITQLVRQALGEDLGKAGSAGFGYPVK</sequence>
<dbReference type="GO" id="GO:0046872">
    <property type="term" value="F:metal ion binding"/>
    <property type="evidence" value="ECO:0007669"/>
    <property type="project" value="UniProtKB-KW"/>
</dbReference>
<dbReference type="Proteomes" id="UP001143747">
    <property type="component" value="Unassembled WGS sequence"/>
</dbReference>
<evidence type="ECO:0000256" key="2">
    <source>
        <dbReference type="ARBA" id="ARBA00022723"/>
    </source>
</evidence>
<dbReference type="GO" id="GO:0016491">
    <property type="term" value="F:oxidoreductase activity"/>
    <property type="evidence" value="ECO:0007669"/>
    <property type="project" value="UniProtKB-KW"/>
</dbReference>
<gene>
    <name evidence="7" type="ORF">L0665_08455</name>
</gene>
<dbReference type="PANTHER" id="PTHR43255:SF1">
    <property type="entry name" value="IRON-SULFUR-BINDING OXIDOREDUCTASE FADF-RELATED"/>
    <property type="match status" value="1"/>
</dbReference>
<dbReference type="InterPro" id="IPR017896">
    <property type="entry name" value="4Fe4S_Fe-S-bd"/>
</dbReference>
<dbReference type="InterPro" id="IPR017900">
    <property type="entry name" value="4Fe4S_Fe_S_CS"/>
</dbReference>